<accession>A0ABS7RV97</accession>
<evidence type="ECO:0000259" key="1">
    <source>
        <dbReference type="Pfam" id="PF15607"/>
    </source>
</evidence>
<comment type="caution">
    <text evidence="2">The sequence shown here is derived from an EMBL/GenBank/DDBJ whole genome shotgun (WGS) entry which is preliminary data.</text>
</comment>
<dbReference type="EMBL" id="JADMNK010000004">
    <property type="protein sequence ID" value="MBZ0058240.1"/>
    <property type="molecule type" value="Genomic_DNA"/>
</dbReference>
<dbReference type="RefSeq" id="WP_139563654.1">
    <property type="nucleotide sequence ID" value="NZ_JADMNK010000004.1"/>
</dbReference>
<reference evidence="2 3" key="1">
    <citation type="submission" date="2020-11" db="EMBL/GenBank/DDBJ databases">
        <title>Draft Genome of Enterobacter sp. strain EMC7.</title>
        <authorList>
            <person name="Barman P."/>
            <person name="Sinha S."/>
            <person name="Sen S."/>
            <person name="Chakraborty R."/>
        </authorList>
    </citation>
    <scope>NUCLEOTIDE SEQUENCE [LARGE SCALE GENOMIC DNA]</scope>
    <source>
        <strain evidence="2 3">EMC7</strain>
    </source>
</reference>
<keyword evidence="3" id="KW-1185">Reference proteome</keyword>
<dbReference type="Proteomes" id="UP000706580">
    <property type="component" value="Unassembled WGS sequence"/>
</dbReference>
<evidence type="ECO:0000313" key="2">
    <source>
        <dbReference type="EMBL" id="MBZ0058240.1"/>
    </source>
</evidence>
<feature type="domain" description="Bacterial toxin 44" evidence="1">
    <location>
        <begin position="60"/>
        <end position="125"/>
    </location>
</feature>
<gene>
    <name evidence="2" type="ORF">ITX56_10545</name>
</gene>
<sequence length="131" mass="14826">MAIIPIMPPGGFSLLRKNIMEAKALGMCRGMATPTTYYWFYNKVRNGGPWDYKQKNRLWADFGNFNYGATGYVSGIPPAILLKGAGFAQSRAGTSNVEEWGHWWEIPPYGDDPEDQKWIKQGIDYAIQHGY</sequence>
<dbReference type="Pfam" id="PF15607">
    <property type="entry name" value="Ntox44"/>
    <property type="match status" value="1"/>
</dbReference>
<protein>
    <submittedName>
        <fullName evidence="2">Rhs-Related protein</fullName>
    </submittedName>
</protein>
<proteinExistence type="predicted"/>
<name>A0ABS7RV97_9ENTR</name>
<organism evidence="2 3">
    <name type="scientific">Leclercia barmai</name>
    <dbReference type="NCBI Taxonomy" id="2785629"/>
    <lineage>
        <taxon>Bacteria</taxon>
        <taxon>Pseudomonadati</taxon>
        <taxon>Pseudomonadota</taxon>
        <taxon>Gammaproteobacteria</taxon>
        <taxon>Enterobacterales</taxon>
        <taxon>Enterobacteriaceae</taxon>
        <taxon>Leclercia</taxon>
    </lineage>
</organism>
<evidence type="ECO:0000313" key="3">
    <source>
        <dbReference type="Proteomes" id="UP000706580"/>
    </source>
</evidence>
<dbReference type="InterPro" id="IPR028946">
    <property type="entry name" value="Ntox44"/>
</dbReference>